<keyword evidence="2" id="KW-1185">Reference proteome</keyword>
<sequence>MPGQGCVVNIPAVSLFLASPRKRGSMGFWGRIRGSPLSRGCY</sequence>
<gene>
    <name evidence="1" type="ordered locus">MICA_1170</name>
</gene>
<organism evidence="1 2">
    <name type="scientific">Micavibrio aeruginosavorus (strain ARL-13)</name>
    <dbReference type="NCBI Taxonomy" id="856793"/>
    <lineage>
        <taxon>Bacteria</taxon>
        <taxon>Pseudomonadati</taxon>
        <taxon>Bdellovibrionota</taxon>
        <taxon>Bdellovibrionia</taxon>
        <taxon>Bdellovibrionales</taxon>
        <taxon>Pseudobdellovibrionaceae</taxon>
        <taxon>Micavibrio</taxon>
    </lineage>
</organism>
<dbReference type="AlphaFoldDB" id="G2KPJ3"/>
<evidence type="ECO:0000313" key="2">
    <source>
        <dbReference type="Proteomes" id="UP000009286"/>
    </source>
</evidence>
<accession>G2KPJ3</accession>
<dbReference type="HOGENOM" id="CLU_3254012_0_0_5"/>
<evidence type="ECO:0000313" key="1">
    <source>
        <dbReference type="EMBL" id="AEP09493.1"/>
    </source>
</evidence>
<proteinExistence type="predicted"/>
<dbReference type="STRING" id="856793.MICA_1170"/>
<reference evidence="1 2" key="1">
    <citation type="journal article" date="2011" name="BMC Genomics">
        <title>Genomic insights into an obligate epibiotic bacterial predator: Micavibrio aeruginosavorus ARL-13.</title>
        <authorList>
            <person name="Wang Z."/>
            <person name="Kadouri D."/>
            <person name="Wu M."/>
        </authorList>
    </citation>
    <scope>NUCLEOTIDE SEQUENCE [LARGE SCALE GENOMIC DNA]</scope>
    <source>
        <strain evidence="1 2">ARL-13</strain>
    </source>
</reference>
<name>G2KPJ3_MICAA</name>
<dbReference type="EMBL" id="CP002382">
    <property type="protein sequence ID" value="AEP09493.1"/>
    <property type="molecule type" value="Genomic_DNA"/>
</dbReference>
<dbReference type="KEGG" id="mai:MICA_1170"/>
<protein>
    <submittedName>
        <fullName evidence="1">Uncharacterized protein</fullName>
    </submittedName>
</protein>
<dbReference type="Proteomes" id="UP000009286">
    <property type="component" value="Chromosome"/>
</dbReference>